<protein>
    <submittedName>
        <fullName evidence="1">Uncharacterized protein</fullName>
    </submittedName>
</protein>
<accession>A0ACC0FF99</accession>
<gene>
    <name evidence="1" type="ORF">LOK49_LG13G01519</name>
</gene>
<name>A0ACC0FF99_9ERIC</name>
<evidence type="ECO:0000313" key="2">
    <source>
        <dbReference type="Proteomes" id="UP001060215"/>
    </source>
</evidence>
<reference evidence="1 2" key="1">
    <citation type="journal article" date="2022" name="Plant J.">
        <title>Chromosome-level genome of Camellia lanceoleosa provides a valuable resource for understanding genome evolution and self-incompatibility.</title>
        <authorList>
            <person name="Gong W."/>
            <person name="Xiao S."/>
            <person name="Wang L."/>
            <person name="Liao Z."/>
            <person name="Chang Y."/>
            <person name="Mo W."/>
            <person name="Hu G."/>
            <person name="Li W."/>
            <person name="Zhao G."/>
            <person name="Zhu H."/>
            <person name="Hu X."/>
            <person name="Ji K."/>
            <person name="Xiang X."/>
            <person name="Song Q."/>
            <person name="Yuan D."/>
            <person name="Jin S."/>
            <person name="Zhang L."/>
        </authorList>
    </citation>
    <scope>NUCLEOTIDE SEQUENCE [LARGE SCALE GENOMIC DNA]</scope>
    <source>
        <strain evidence="1">SQ_2022a</strain>
    </source>
</reference>
<evidence type="ECO:0000313" key="1">
    <source>
        <dbReference type="EMBL" id="KAI7987209.1"/>
    </source>
</evidence>
<organism evidence="1 2">
    <name type="scientific">Camellia lanceoleosa</name>
    <dbReference type="NCBI Taxonomy" id="1840588"/>
    <lineage>
        <taxon>Eukaryota</taxon>
        <taxon>Viridiplantae</taxon>
        <taxon>Streptophyta</taxon>
        <taxon>Embryophyta</taxon>
        <taxon>Tracheophyta</taxon>
        <taxon>Spermatophyta</taxon>
        <taxon>Magnoliopsida</taxon>
        <taxon>eudicotyledons</taxon>
        <taxon>Gunneridae</taxon>
        <taxon>Pentapetalae</taxon>
        <taxon>asterids</taxon>
        <taxon>Ericales</taxon>
        <taxon>Theaceae</taxon>
        <taxon>Camellia</taxon>
    </lineage>
</organism>
<keyword evidence="2" id="KW-1185">Reference proteome</keyword>
<sequence>MEDKIQQRERERDPEMEDKIQHFIHEHPLIFHEVDPGECLVCRNEIPLWSCAYSCREHFCFPSYNVHIRCAKLQREMVHPFHPKHSLTFQMTSSNDASSSSVVSFKCDACGPIPRSSNYFHCSDCGFNLDPCCALLKHTETRNVQDRQIQTQIQSLLRHPHPLIICENKTIFNFPCSACRQPINGSWICVCLECNCLLDESCAQWPSQIDHPLHPQHPLTLLVHHHFDSASNRCSACGKVLVGFTFHCSDCNFSLDPCCASLIPLPSQNSQGRARGREEEEEEFQIQQLSHRHPLIPCEMTKKGYTITCDACQLHFEEDSSVVYVCLECKFLLHKSCADLPLKVKHSFCHQQHALTLIEYSIRQSEDPFVKEKPYVRPMSSGKAHEFKGELQCHACTKYASGFAYVCRNPKCGIFFDIRCPVSKPLFIKSEIHHHPLPFFNDRPSLLYCTVCNIMINITPFFRCAECEFNLHPYCVPKLPPTAKDKIHRHPLALTNSPIRDYPDEHEHSEFYCDNCEEMRYLEEPTYYCEECHYVAHVHCLLPEIFPMLGAYKFGETKLDMSTSSKALTIEEMVEEEEGVDEQEVDMATSSSRKAFPSVSTDNSSMVASKKCKGKS</sequence>
<proteinExistence type="predicted"/>
<dbReference type="EMBL" id="CM045771">
    <property type="protein sequence ID" value="KAI7987209.1"/>
    <property type="molecule type" value="Genomic_DNA"/>
</dbReference>
<comment type="caution">
    <text evidence="1">The sequence shown here is derived from an EMBL/GenBank/DDBJ whole genome shotgun (WGS) entry which is preliminary data.</text>
</comment>
<dbReference type="Proteomes" id="UP001060215">
    <property type="component" value="Chromosome 14"/>
</dbReference>